<sequence>MAGETQASLAIEPAKPTVRLKGKDQEYGETQEYDIFMSHNREDDLMDEERWLQYPAGKSLQSWTAIKDTSSTTNLSNYNGHSRATGSSVRNSEEKVIWNCELQGNEESKKPVRKPTERHVGFRILARACKATDFTLNNMKDDMGIGATNQLATDSKVRAVFVGISAIDCRPILMVNRYTGDLSEGFQQNIWVSLGQDNTANVFLTDLRVKPRDEHELIWVENMMIPGNLSYVKRGLWGVLEGHEKKRFLQIMKREHLLLQSGLCPAGVAKILPGNGSQERKPAIRRNFHNDKGYYTLHYSLQWPPMALLEFPPDMIEAMQGFLDSCRCDNVPLNIALAAAVIFQDLEEANDHQSEGLLPSITKSTPIKKPSLAAFILYFPHMLRFVETNHLTAFVHPWRFATFHRDRDLVGRFGYEFRIPTCRGPGSISAASLKLWYPEIRSRHPQVSSSFRFNLIPASMPGTSMVFPQDCIHAERPSSDLFALCCLNDVRTLGLPSYHPLDKEKEAHRSVGGPEWMFTKAVQPVAFRLDGVPSVRYWKAEPTKGIQALTGPAKQIGRVFPDMGSDYYDEMSPLVERRFGKVDSYTQNFQLREDLKESERKIIATRAYELNRIADRLGVPSSARWTSHETLCPVWEGMEGHLKSLCKEGNLKRFAMPEPAPPAKRVKPPEPVLDSEVKGKILDMINGLAAMSCDWDVLREHLKSPEPTMKAVQESFSPLRSFITDVEKTLSAENAGNGQGDLDKVIRVALRAEGTFDGEQVNTMNYQSRWDQHHARFAKFGQGTSDAMEAIFRLRDTPDSFRIILPSIQVLKESPMIKEQVEAYKKIDTLLGHNDQ</sequence>
<dbReference type="AlphaFoldDB" id="A0A8H4NUX2"/>
<evidence type="ECO:0000313" key="2">
    <source>
        <dbReference type="Proteomes" id="UP000605986"/>
    </source>
</evidence>
<proteinExistence type="predicted"/>
<gene>
    <name evidence="1" type="ORF">F53441_10033</name>
</gene>
<accession>A0A8H4NUX2</accession>
<protein>
    <submittedName>
        <fullName evidence="1">Uncharacterized protein</fullName>
    </submittedName>
</protein>
<keyword evidence="2" id="KW-1185">Reference proteome</keyword>
<dbReference type="Proteomes" id="UP000605986">
    <property type="component" value="Unassembled WGS sequence"/>
</dbReference>
<evidence type="ECO:0000313" key="1">
    <source>
        <dbReference type="EMBL" id="KAF4446283.1"/>
    </source>
</evidence>
<comment type="caution">
    <text evidence="1">The sequence shown here is derived from an EMBL/GenBank/DDBJ whole genome shotgun (WGS) entry which is preliminary data.</text>
</comment>
<reference evidence="1" key="1">
    <citation type="submission" date="2020-01" db="EMBL/GenBank/DDBJ databases">
        <title>Identification and distribution of gene clusters putatively required for synthesis of sphingolipid metabolism inhibitors in phylogenetically diverse species of the filamentous fungus Fusarium.</title>
        <authorList>
            <person name="Kim H.-S."/>
            <person name="Busman M."/>
            <person name="Brown D.W."/>
            <person name="Divon H."/>
            <person name="Uhlig S."/>
            <person name="Proctor R.H."/>
        </authorList>
    </citation>
    <scope>NUCLEOTIDE SEQUENCE</scope>
    <source>
        <strain evidence="1">NRRL 53441</strain>
    </source>
</reference>
<dbReference type="EMBL" id="JAADJG010000468">
    <property type="protein sequence ID" value="KAF4446283.1"/>
    <property type="molecule type" value="Genomic_DNA"/>
</dbReference>
<dbReference type="OrthoDB" id="5095531at2759"/>
<organism evidence="1 2">
    <name type="scientific">Fusarium austroafricanum</name>
    <dbReference type="NCBI Taxonomy" id="2364996"/>
    <lineage>
        <taxon>Eukaryota</taxon>
        <taxon>Fungi</taxon>
        <taxon>Dikarya</taxon>
        <taxon>Ascomycota</taxon>
        <taxon>Pezizomycotina</taxon>
        <taxon>Sordariomycetes</taxon>
        <taxon>Hypocreomycetidae</taxon>
        <taxon>Hypocreales</taxon>
        <taxon>Nectriaceae</taxon>
        <taxon>Fusarium</taxon>
        <taxon>Fusarium concolor species complex</taxon>
    </lineage>
</organism>
<name>A0A8H4NUX2_9HYPO</name>